<dbReference type="PANTHER" id="PTHR43671:SF13">
    <property type="entry name" value="SERINE_THREONINE-PROTEIN KINASE NEK2"/>
    <property type="match status" value="1"/>
</dbReference>
<keyword evidence="12" id="KW-1185">Reference proteome</keyword>
<feature type="region of interest" description="Disordered" evidence="8">
    <location>
        <begin position="352"/>
        <end position="390"/>
    </location>
</feature>
<feature type="compositionally biased region" description="Pro residues" evidence="8">
    <location>
        <begin position="369"/>
        <end position="384"/>
    </location>
</feature>
<keyword evidence="3" id="KW-0808">Transferase</keyword>
<dbReference type="InterPro" id="IPR000719">
    <property type="entry name" value="Prot_kinase_dom"/>
</dbReference>
<keyword evidence="5" id="KW-0418">Kinase</keyword>
<dbReference type="Gene3D" id="3.30.200.20">
    <property type="entry name" value="Phosphorylase Kinase, domain 1"/>
    <property type="match status" value="1"/>
</dbReference>
<dbReference type="Proteomes" id="UP001501612">
    <property type="component" value="Unassembled WGS sequence"/>
</dbReference>
<feature type="transmembrane region" description="Helical" evidence="9">
    <location>
        <begin position="324"/>
        <end position="346"/>
    </location>
</feature>
<evidence type="ECO:0000256" key="5">
    <source>
        <dbReference type="ARBA" id="ARBA00022777"/>
    </source>
</evidence>
<accession>A0ABN2PUN0</accession>
<evidence type="ECO:0000256" key="1">
    <source>
        <dbReference type="ARBA" id="ARBA00010886"/>
    </source>
</evidence>
<evidence type="ECO:0000256" key="6">
    <source>
        <dbReference type="ARBA" id="ARBA00022840"/>
    </source>
</evidence>
<keyword evidence="9" id="KW-1133">Transmembrane helix</keyword>
<dbReference type="InterPro" id="IPR011009">
    <property type="entry name" value="Kinase-like_dom_sf"/>
</dbReference>
<feature type="domain" description="Protein kinase" evidence="10">
    <location>
        <begin position="6"/>
        <end position="260"/>
    </location>
</feature>
<dbReference type="Gene3D" id="1.10.510.10">
    <property type="entry name" value="Transferase(Phosphotransferase) domain 1"/>
    <property type="match status" value="1"/>
</dbReference>
<evidence type="ECO:0000256" key="9">
    <source>
        <dbReference type="SAM" id="Phobius"/>
    </source>
</evidence>
<dbReference type="EMBL" id="BAAAMY010000014">
    <property type="protein sequence ID" value="GAA1929685.1"/>
    <property type="molecule type" value="Genomic_DNA"/>
</dbReference>
<dbReference type="InterPro" id="IPR050660">
    <property type="entry name" value="NEK_Ser/Thr_kinase"/>
</dbReference>
<feature type="binding site" evidence="7">
    <location>
        <position position="35"/>
    </location>
    <ligand>
        <name>ATP</name>
        <dbReference type="ChEBI" id="CHEBI:30616"/>
    </ligand>
</feature>
<evidence type="ECO:0000256" key="8">
    <source>
        <dbReference type="SAM" id="MobiDB-lite"/>
    </source>
</evidence>
<dbReference type="InterPro" id="IPR008271">
    <property type="entry name" value="Ser/Thr_kinase_AS"/>
</dbReference>
<dbReference type="SMART" id="SM00220">
    <property type="entry name" value="S_TKc"/>
    <property type="match status" value="1"/>
</dbReference>
<evidence type="ECO:0000313" key="12">
    <source>
        <dbReference type="Proteomes" id="UP001501612"/>
    </source>
</evidence>
<comment type="similarity">
    <text evidence="1">Belongs to the protein kinase superfamily. NEK Ser/Thr protein kinase family. NIMA subfamily.</text>
</comment>
<protein>
    <recommendedName>
        <fullName evidence="2">non-specific serine/threonine protein kinase</fullName>
        <ecNumber evidence="2">2.7.11.1</ecNumber>
    </recommendedName>
</protein>
<dbReference type="PANTHER" id="PTHR43671">
    <property type="entry name" value="SERINE/THREONINE-PROTEIN KINASE NEK"/>
    <property type="match status" value="1"/>
</dbReference>
<dbReference type="PROSITE" id="PS50011">
    <property type="entry name" value="PROTEIN_KINASE_DOM"/>
    <property type="match status" value="1"/>
</dbReference>
<organism evidence="11 12">
    <name type="scientific">Nocardioides lentus</name>
    <dbReference type="NCBI Taxonomy" id="338077"/>
    <lineage>
        <taxon>Bacteria</taxon>
        <taxon>Bacillati</taxon>
        <taxon>Actinomycetota</taxon>
        <taxon>Actinomycetes</taxon>
        <taxon>Propionibacteriales</taxon>
        <taxon>Nocardioidaceae</taxon>
        <taxon>Nocardioides</taxon>
    </lineage>
</organism>
<evidence type="ECO:0000313" key="11">
    <source>
        <dbReference type="EMBL" id="GAA1929685.1"/>
    </source>
</evidence>
<evidence type="ECO:0000256" key="3">
    <source>
        <dbReference type="ARBA" id="ARBA00022679"/>
    </source>
</evidence>
<dbReference type="PROSITE" id="PS00108">
    <property type="entry name" value="PROTEIN_KINASE_ST"/>
    <property type="match status" value="1"/>
</dbReference>
<feature type="compositionally biased region" description="Low complexity" evidence="8">
    <location>
        <begin position="355"/>
        <end position="368"/>
    </location>
</feature>
<dbReference type="EC" id="2.7.11.1" evidence="2"/>
<sequence length="487" mass="51644">MISGRYTLDREVGRGGMGAVWRGEDELLHRPVAIKRIGFAPTGGVDDSSDLVRAEREARLAAMINHPHIVSVYDLVEDDERQWLVMEYVDGTALSTILDTQGAVAPDRAAHLLAQAADALAAAHHAGIVHRDVKPSNMLVTPDDTLKITDFGIARGLEDASLTRTGMVTGSPAYLAPEVASGQSATAASDVWSLGATLFHTLTGRTPYAVDDNVLGTLYRIVNSEPPRLGPGDRLAPLLEHTMALDPSQRWSMTEVRDFLRGSAAPVRDRPAATTDRTAPPTQTLAAVPPTFLESAARRQEERPPASPPPGGGRNRPDDRSRTLPALLVGVAILLVVLLGLGFVVLGGDDGDQDATAPSETPTSAAPSPSDPGPTSPTPSPSPSQEPDAEEMATFVDNYLGTVVADPSSSWQQLTPAFQQASGGFGQYSGFWSNYTSATPRDVSADPDALTVSYTVDYVLADGREDTDQVTLQLAYEGGQYLISGES</sequence>
<proteinExistence type="inferred from homology"/>
<keyword evidence="4 7" id="KW-0547">Nucleotide-binding</keyword>
<feature type="compositionally biased region" description="Low complexity" evidence="8">
    <location>
        <begin position="272"/>
        <end position="282"/>
    </location>
</feature>
<dbReference type="InterPro" id="IPR017441">
    <property type="entry name" value="Protein_kinase_ATP_BS"/>
</dbReference>
<feature type="region of interest" description="Disordered" evidence="8">
    <location>
        <begin position="262"/>
        <end position="321"/>
    </location>
</feature>
<evidence type="ECO:0000256" key="2">
    <source>
        <dbReference type="ARBA" id="ARBA00012513"/>
    </source>
</evidence>
<dbReference type="Pfam" id="PF00069">
    <property type="entry name" value="Pkinase"/>
    <property type="match status" value="1"/>
</dbReference>
<evidence type="ECO:0000259" key="10">
    <source>
        <dbReference type="PROSITE" id="PS50011"/>
    </source>
</evidence>
<gene>
    <name evidence="11" type="ORF">GCM10009737_34390</name>
</gene>
<keyword evidence="9" id="KW-0472">Membrane</keyword>
<dbReference type="SUPFAM" id="SSF56112">
    <property type="entry name" value="Protein kinase-like (PK-like)"/>
    <property type="match status" value="1"/>
</dbReference>
<evidence type="ECO:0000256" key="4">
    <source>
        <dbReference type="ARBA" id="ARBA00022741"/>
    </source>
</evidence>
<reference evidence="11 12" key="1">
    <citation type="journal article" date="2019" name="Int. J. Syst. Evol. Microbiol.">
        <title>The Global Catalogue of Microorganisms (GCM) 10K type strain sequencing project: providing services to taxonomists for standard genome sequencing and annotation.</title>
        <authorList>
            <consortium name="The Broad Institute Genomics Platform"/>
            <consortium name="The Broad Institute Genome Sequencing Center for Infectious Disease"/>
            <person name="Wu L."/>
            <person name="Ma J."/>
        </authorList>
    </citation>
    <scope>NUCLEOTIDE SEQUENCE [LARGE SCALE GENOMIC DNA]</scope>
    <source>
        <strain evidence="11 12">JCM 14046</strain>
    </source>
</reference>
<keyword evidence="6 7" id="KW-0067">ATP-binding</keyword>
<dbReference type="CDD" id="cd14014">
    <property type="entry name" value="STKc_PknB_like"/>
    <property type="match status" value="1"/>
</dbReference>
<comment type="caution">
    <text evidence="11">The sequence shown here is derived from an EMBL/GenBank/DDBJ whole genome shotgun (WGS) entry which is preliminary data.</text>
</comment>
<keyword evidence="9" id="KW-0812">Transmembrane</keyword>
<dbReference type="RefSeq" id="WP_344008928.1">
    <property type="nucleotide sequence ID" value="NZ_BAAAMY010000014.1"/>
</dbReference>
<evidence type="ECO:0000256" key="7">
    <source>
        <dbReference type="PROSITE-ProRule" id="PRU10141"/>
    </source>
</evidence>
<dbReference type="PROSITE" id="PS00107">
    <property type="entry name" value="PROTEIN_KINASE_ATP"/>
    <property type="match status" value="1"/>
</dbReference>
<name>A0ABN2PUN0_9ACTN</name>